<dbReference type="SUPFAM" id="SSF53335">
    <property type="entry name" value="S-adenosyl-L-methionine-dependent methyltransferases"/>
    <property type="match status" value="1"/>
</dbReference>
<evidence type="ECO:0000256" key="4">
    <source>
        <dbReference type="ARBA" id="ARBA00022679"/>
    </source>
</evidence>
<dbReference type="AlphaFoldDB" id="A0A813G9Y5"/>
<dbReference type="OrthoDB" id="978at2759"/>
<evidence type="ECO:0000256" key="3">
    <source>
        <dbReference type="ARBA" id="ARBA00022603"/>
    </source>
</evidence>
<protein>
    <recommendedName>
        <fullName evidence="2">carnosine N-methyltransferase</fullName>
        <ecNumber evidence="2">2.1.1.22</ecNumber>
    </recommendedName>
</protein>
<dbReference type="GO" id="GO:0032259">
    <property type="term" value="P:methylation"/>
    <property type="evidence" value="ECO:0007669"/>
    <property type="project" value="UniProtKB-KW"/>
</dbReference>
<dbReference type="GO" id="GO:0030735">
    <property type="term" value="F:carnosine N-methyltransferase activity"/>
    <property type="evidence" value="ECO:0007669"/>
    <property type="project" value="UniProtKB-EC"/>
</dbReference>
<proteinExistence type="inferred from homology"/>
<dbReference type="PANTHER" id="PTHR12303:SF6">
    <property type="entry name" value="CARNOSINE N-METHYLTRANSFERASE"/>
    <property type="match status" value="1"/>
</dbReference>
<dbReference type="Pfam" id="PF07942">
    <property type="entry name" value="CARME"/>
    <property type="match status" value="1"/>
</dbReference>
<feature type="region of interest" description="Disordered" evidence="6">
    <location>
        <begin position="575"/>
        <end position="623"/>
    </location>
</feature>
<evidence type="ECO:0000256" key="6">
    <source>
        <dbReference type="SAM" id="MobiDB-lite"/>
    </source>
</evidence>
<dbReference type="PANTHER" id="PTHR12303">
    <property type="entry name" value="CARNOSINE N-METHYLTRANSFERASE"/>
    <property type="match status" value="1"/>
</dbReference>
<feature type="domain" description="RNA-editing substrate-binding complex 6 protein" evidence="7">
    <location>
        <begin position="349"/>
        <end position="569"/>
    </location>
</feature>
<dbReference type="SMART" id="SM01296">
    <property type="entry name" value="N2227"/>
    <property type="match status" value="1"/>
</dbReference>
<dbReference type="Gene3D" id="3.40.50.150">
    <property type="entry name" value="Vaccinia Virus protein VP39"/>
    <property type="match status" value="1"/>
</dbReference>
<evidence type="ECO:0000256" key="2">
    <source>
        <dbReference type="ARBA" id="ARBA00012003"/>
    </source>
</evidence>
<dbReference type="EC" id="2.1.1.22" evidence="2"/>
<sequence length="623" mass="69054">MAFESWRMTRAELREILNKYEKAVEDDAYNLLQPSAAERELLGDDLLRRRAQAVKKARDQNRRFVEAVIEDLPDLCAGPDAVLVPERPVAEVRSLGAGVTTLPSSSYGSLASVCLHCLRDWSTNCEHVSRTTYGPAVAELKALLPEGGEVLVPGAGLGRLALDLAAEGYRVEANDASRIFLTVADFLLNRAPAAGLQLFPLAHVFSENWGHAQQYLEISVPGPRPEALAAASLGAKAGGPAITLVPGDFVKTYEVGGPGHRKFNAIVTCFFMDTPADVEELFRVLDNLLEVGGVWVNIGPLNWRKEARLKLCWEEVVAIWERKGYEFTCQKRADCDYHLPRGEKMYTVDDATNRLARAVQKLGPEDFPARELANMLYAWGISKFQNPKMMNQFLDNAARRAFAFDAQGMANAVYSLGVIGFKHENFLNAVSEEMQGRLREFKTQELANTVYALGKLKFRSDDLLGAICDYVPDRLPEFNAQELSNTVLALSQVGFKHDGFLTAAAEHIPRRLKEFNTQNIANTIYAMGALGVTDATHAPFVVAVSGYVATRLPELHKEKLVNNVLDSLKVLQRRMARKPGSLQPGEEEKEGRTRRPPPTSSQHAARLLSRHRGDAKRAPWMSK</sequence>
<reference evidence="8" key="1">
    <citation type="submission" date="2021-02" db="EMBL/GenBank/DDBJ databases">
        <authorList>
            <person name="Dougan E. K."/>
            <person name="Rhodes N."/>
            <person name="Thang M."/>
            <person name="Chan C."/>
        </authorList>
    </citation>
    <scope>NUCLEOTIDE SEQUENCE</scope>
</reference>
<gene>
    <name evidence="8" type="ORF">PGLA1383_LOCUS39420</name>
</gene>
<dbReference type="EMBL" id="CAJNNV010027841">
    <property type="protein sequence ID" value="CAE8621903.1"/>
    <property type="molecule type" value="Genomic_DNA"/>
</dbReference>
<dbReference type="InterPro" id="IPR012901">
    <property type="entry name" value="CARME"/>
</dbReference>
<evidence type="ECO:0000313" key="9">
    <source>
        <dbReference type="Proteomes" id="UP000654075"/>
    </source>
</evidence>
<keyword evidence="3" id="KW-0489">Methyltransferase</keyword>
<dbReference type="Pfam" id="PF26188">
    <property type="entry name" value="RESC6"/>
    <property type="match status" value="1"/>
</dbReference>
<evidence type="ECO:0000313" key="8">
    <source>
        <dbReference type="EMBL" id="CAE8621903.1"/>
    </source>
</evidence>
<keyword evidence="4" id="KW-0808">Transferase</keyword>
<accession>A0A813G9Y5</accession>
<keyword evidence="9" id="KW-1185">Reference proteome</keyword>
<evidence type="ECO:0000259" key="7">
    <source>
        <dbReference type="Pfam" id="PF26188"/>
    </source>
</evidence>
<dbReference type="InterPro" id="IPR029063">
    <property type="entry name" value="SAM-dependent_MTases_sf"/>
</dbReference>
<evidence type="ECO:0000256" key="5">
    <source>
        <dbReference type="ARBA" id="ARBA00022691"/>
    </source>
</evidence>
<evidence type="ECO:0000256" key="1">
    <source>
        <dbReference type="ARBA" id="ARBA00010086"/>
    </source>
</evidence>
<keyword evidence="5" id="KW-0949">S-adenosyl-L-methionine</keyword>
<organism evidence="8 9">
    <name type="scientific">Polarella glacialis</name>
    <name type="common">Dinoflagellate</name>
    <dbReference type="NCBI Taxonomy" id="89957"/>
    <lineage>
        <taxon>Eukaryota</taxon>
        <taxon>Sar</taxon>
        <taxon>Alveolata</taxon>
        <taxon>Dinophyceae</taxon>
        <taxon>Suessiales</taxon>
        <taxon>Suessiaceae</taxon>
        <taxon>Polarella</taxon>
    </lineage>
</organism>
<comment type="caution">
    <text evidence="8">The sequence shown here is derived from an EMBL/GenBank/DDBJ whole genome shotgun (WGS) entry which is preliminary data.</text>
</comment>
<comment type="similarity">
    <text evidence="1">Belongs to the carnosine N-methyltransferase family.</text>
</comment>
<name>A0A813G9Y5_POLGL</name>
<dbReference type="Proteomes" id="UP000654075">
    <property type="component" value="Unassembled WGS sequence"/>
</dbReference>
<dbReference type="InterPro" id="IPR058917">
    <property type="entry name" value="RESC6_dom"/>
</dbReference>